<organism evidence="3 4">
    <name type="scientific">Roridomyces roridus</name>
    <dbReference type="NCBI Taxonomy" id="1738132"/>
    <lineage>
        <taxon>Eukaryota</taxon>
        <taxon>Fungi</taxon>
        <taxon>Dikarya</taxon>
        <taxon>Basidiomycota</taxon>
        <taxon>Agaricomycotina</taxon>
        <taxon>Agaricomycetes</taxon>
        <taxon>Agaricomycetidae</taxon>
        <taxon>Agaricales</taxon>
        <taxon>Marasmiineae</taxon>
        <taxon>Mycenaceae</taxon>
        <taxon>Roridomyces</taxon>
    </lineage>
</organism>
<dbReference type="Proteomes" id="UP001221142">
    <property type="component" value="Unassembled WGS sequence"/>
</dbReference>
<keyword evidence="2" id="KW-0812">Transmembrane</keyword>
<evidence type="ECO:0000256" key="1">
    <source>
        <dbReference type="SAM" id="MobiDB-lite"/>
    </source>
</evidence>
<gene>
    <name evidence="3" type="ORF">FB45DRAFT_900395</name>
</gene>
<feature type="compositionally biased region" description="Low complexity" evidence="1">
    <location>
        <begin position="24"/>
        <end position="48"/>
    </location>
</feature>
<feature type="transmembrane region" description="Helical" evidence="2">
    <location>
        <begin position="91"/>
        <end position="112"/>
    </location>
</feature>
<evidence type="ECO:0000256" key="2">
    <source>
        <dbReference type="SAM" id="Phobius"/>
    </source>
</evidence>
<accession>A0AAD7C811</accession>
<keyword evidence="4" id="KW-1185">Reference proteome</keyword>
<evidence type="ECO:0008006" key="5">
    <source>
        <dbReference type="Google" id="ProtNLM"/>
    </source>
</evidence>
<protein>
    <recommendedName>
        <fullName evidence="5">Mid2 domain-containing protein</fullName>
    </recommendedName>
</protein>
<keyword evidence="2" id="KW-1133">Transmembrane helix</keyword>
<dbReference type="EMBL" id="JARKIF010000004">
    <property type="protein sequence ID" value="KAJ7641516.1"/>
    <property type="molecule type" value="Genomic_DNA"/>
</dbReference>
<feature type="region of interest" description="Disordered" evidence="1">
    <location>
        <begin position="1"/>
        <end position="83"/>
    </location>
</feature>
<feature type="compositionally biased region" description="Low complexity" evidence="1">
    <location>
        <begin position="59"/>
        <end position="73"/>
    </location>
</feature>
<proteinExistence type="predicted"/>
<keyword evidence="2" id="KW-0472">Membrane</keyword>
<evidence type="ECO:0000313" key="4">
    <source>
        <dbReference type="Proteomes" id="UP001221142"/>
    </source>
</evidence>
<dbReference type="AlphaFoldDB" id="A0AAD7C811"/>
<feature type="compositionally biased region" description="Low complexity" evidence="1">
    <location>
        <begin position="180"/>
        <end position="212"/>
    </location>
</feature>
<feature type="compositionally biased region" description="Pro residues" evidence="1">
    <location>
        <begin position="49"/>
        <end position="58"/>
    </location>
</feature>
<name>A0AAD7C811_9AGAR</name>
<comment type="caution">
    <text evidence="3">The sequence shown here is derived from an EMBL/GenBank/DDBJ whole genome shotgun (WGS) entry which is preliminary data.</text>
</comment>
<reference evidence="3" key="1">
    <citation type="submission" date="2023-03" db="EMBL/GenBank/DDBJ databases">
        <title>Massive genome expansion in bonnet fungi (Mycena s.s.) driven by repeated elements and novel gene families across ecological guilds.</title>
        <authorList>
            <consortium name="Lawrence Berkeley National Laboratory"/>
            <person name="Harder C.B."/>
            <person name="Miyauchi S."/>
            <person name="Viragh M."/>
            <person name="Kuo A."/>
            <person name="Thoen E."/>
            <person name="Andreopoulos B."/>
            <person name="Lu D."/>
            <person name="Skrede I."/>
            <person name="Drula E."/>
            <person name="Henrissat B."/>
            <person name="Morin E."/>
            <person name="Kohler A."/>
            <person name="Barry K."/>
            <person name="LaButti K."/>
            <person name="Morin E."/>
            <person name="Salamov A."/>
            <person name="Lipzen A."/>
            <person name="Mereny Z."/>
            <person name="Hegedus B."/>
            <person name="Baldrian P."/>
            <person name="Stursova M."/>
            <person name="Weitz H."/>
            <person name="Taylor A."/>
            <person name="Grigoriev I.V."/>
            <person name="Nagy L.G."/>
            <person name="Martin F."/>
            <person name="Kauserud H."/>
        </authorList>
    </citation>
    <scope>NUCLEOTIDE SEQUENCE</scope>
    <source>
        <strain evidence="3">9284</strain>
    </source>
</reference>
<feature type="region of interest" description="Disordered" evidence="1">
    <location>
        <begin position="165"/>
        <end position="231"/>
    </location>
</feature>
<evidence type="ECO:0000313" key="3">
    <source>
        <dbReference type="EMBL" id="KAJ7641516.1"/>
    </source>
</evidence>
<sequence length="231" mass="24486">MLQGRQSIRFRRRKGGEETDDTDSSAAPTPSSSTGASSSSAPLQSTSSAPPPSQPPPSNSVSSPVPSPTAALSDPQQSSTTSHHHVDTVRIALGVVLGLLGLLFLIGMAFFLRRRRHRRRWLHRLKRPEIDPDPAGNTALLVPAPPYTPPQVSVPVRAPSMRQVDRADRSAMHTPAGTPLSRSSMLTSLSMSSSTAQLADLPPLKAAGPGLLMATPTEAPPPQYDDDLNSV</sequence>